<organism evidence="2 3">
    <name type="scientific">Burkholderia contaminans</name>
    <dbReference type="NCBI Taxonomy" id="488447"/>
    <lineage>
        <taxon>Bacteria</taxon>
        <taxon>Pseudomonadati</taxon>
        <taxon>Pseudomonadota</taxon>
        <taxon>Betaproteobacteria</taxon>
        <taxon>Burkholderiales</taxon>
        <taxon>Burkholderiaceae</taxon>
        <taxon>Burkholderia</taxon>
        <taxon>Burkholderia cepacia complex</taxon>
    </lineage>
</organism>
<gene>
    <name evidence="2" type="ORF">C3743_32910</name>
</gene>
<dbReference type="RefSeq" id="WP_105749902.1">
    <property type="nucleotide sequence ID" value="NZ_CM009575.1"/>
</dbReference>
<evidence type="ECO:0000313" key="2">
    <source>
        <dbReference type="EMBL" id="POZ84725.1"/>
    </source>
</evidence>
<feature type="region of interest" description="Disordered" evidence="1">
    <location>
        <begin position="1"/>
        <end position="31"/>
    </location>
</feature>
<dbReference type="AlphaFoldDB" id="A0A2S5E0A4"/>
<accession>A0A2S5E0A4</accession>
<dbReference type="EMBL" id="PQVP01000002">
    <property type="protein sequence ID" value="POZ84725.1"/>
    <property type="molecule type" value="Genomic_DNA"/>
</dbReference>
<evidence type="ECO:0000256" key="1">
    <source>
        <dbReference type="SAM" id="MobiDB-lite"/>
    </source>
</evidence>
<proteinExistence type="predicted"/>
<reference evidence="2 3" key="1">
    <citation type="submission" date="2018-01" db="EMBL/GenBank/DDBJ databases">
        <title>Successful Treatment of Persistent Burkholderia cepacia Bacteremia with Ceftazidime-Avibactam.</title>
        <authorList>
            <person name="Tamma P."/>
            <person name="Fan Y."/>
            <person name="Bergman Y."/>
            <person name="Sick-Samuels A."/>
            <person name="Hsu A."/>
            <person name="Timp W."/>
            <person name="Simner P."/>
        </authorList>
    </citation>
    <scope>NUCLEOTIDE SEQUENCE [LARGE SCALE GENOMIC DNA]</scope>
    <source>
        <strain evidence="2 3">170816</strain>
    </source>
</reference>
<name>A0A2S5E0A4_9BURK</name>
<dbReference type="Proteomes" id="UP000238655">
    <property type="component" value="Chromosome 1"/>
</dbReference>
<sequence length="89" mass="9853">MSDINAAPSSTEPSNEAAKNGHAGGWHGRGGGAGREWIRQFRAAFDERCERNAFDVSVDIIARGFGCLHVCYDEHGRLVVERIDPRELR</sequence>
<comment type="caution">
    <text evidence="2">The sequence shown here is derived from an EMBL/GenBank/DDBJ whole genome shotgun (WGS) entry which is preliminary data.</text>
</comment>
<evidence type="ECO:0000313" key="3">
    <source>
        <dbReference type="Proteomes" id="UP000238655"/>
    </source>
</evidence>
<protein>
    <submittedName>
        <fullName evidence="2">Uncharacterized protein</fullName>
    </submittedName>
</protein>
<feature type="compositionally biased region" description="Gly residues" evidence="1">
    <location>
        <begin position="22"/>
        <end position="31"/>
    </location>
</feature>